<protein>
    <submittedName>
        <fullName evidence="3">Transcriptional regulator</fullName>
    </submittedName>
</protein>
<dbReference type="Proteomes" id="UP000610124">
    <property type="component" value="Unassembled WGS sequence"/>
</dbReference>
<reference evidence="3" key="5">
    <citation type="submission" date="2020-09" db="EMBL/GenBank/DDBJ databases">
        <authorList>
            <person name="Sun Q."/>
            <person name="Ohkuma M."/>
        </authorList>
    </citation>
    <scope>NUCLEOTIDE SEQUENCE</scope>
    <source>
        <strain evidence="3">JCM 4434</strain>
    </source>
</reference>
<feature type="compositionally biased region" description="Low complexity" evidence="1">
    <location>
        <begin position="403"/>
        <end position="414"/>
    </location>
</feature>
<accession>A0A8H9HH60</accession>
<evidence type="ECO:0000313" key="3">
    <source>
        <dbReference type="EMBL" id="GGU66540.1"/>
    </source>
</evidence>
<dbReference type="EMBL" id="BMUB01000003">
    <property type="protein sequence ID" value="GGU66540.1"/>
    <property type="molecule type" value="Genomic_DNA"/>
</dbReference>
<dbReference type="Proteomes" id="UP000037395">
    <property type="component" value="Unassembled WGS sequence"/>
</dbReference>
<name>A0A1E7N4A1_KITAU</name>
<proteinExistence type="predicted"/>
<gene>
    <name evidence="3" type="ORF">GCM10010502_17000</name>
    <name evidence="4" type="ORF">HS99_0031965</name>
</gene>
<comment type="caution">
    <text evidence="4">The sequence shown here is derived from an EMBL/GenBank/DDBJ whole genome shotgun (WGS) entry which is preliminary data.</text>
</comment>
<evidence type="ECO:0000313" key="4">
    <source>
        <dbReference type="EMBL" id="OEV35516.1"/>
    </source>
</evidence>
<evidence type="ECO:0000313" key="5">
    <source>
        <dbReference type="Proteomes" id="UP000037395"/>
    </source>
</evidence>
<dbReference type="InterPro" id="IPR054353">
    <property type="entry name" value="IstA-like_C"/>
</dbReference>
<reference evidence="4 5" key="2">
    <citation type="submission" date="2014-07" db="EMBL/GenBank/DDBJ databases">
        <authorList>
            <person name="Zhang J.E."/>
            <person name="Yang H."/>
            <person name="Guo J."/>
            <person name="Deng Z."/>
            <person name="Luo H."/>
            <person name="Luo M."/>
            <person name="Zhao B."/>
        </authorList>
    </citation>
    <scope>NUCLEOTIDE SEQUENCE [LARGE SCALE GENOMIC DNA]</scope>
    <source>
        <strain evidence="4">ATCC 10762</strain>
        <strain evidence="5">ATCC 10762 / DSM 40127 / CCM 3239 / JCM 4008 / LMG 5968 / NBRC 12843 / NCIMB 8234 / A-377</strain>
    </source>
</reference>
<evidence type="ECO:0000313" key="6">
    <source>
        <dbReference type="Proteomes" id="UP000610124"/>
    </source>
</evidence>
<evidence type="ECO:0000259" key="2">
    <source>
        <dbReference type="Pfam" id="PF22483"/>
    </source>
</evidence>
<keyword evidence="5" id="KW-1185">Reference proteome</keyword>
<evidence type="ECO:0000256" key="1">
    <source>
        <dbReference type="SAM" id="MobiDB-lite"/>
    </source>
</evidence>
<dbReference type="KEGG" id="kau:B6264_11155"/>
<feature type="domain" description="Transposase for insertion sequence element IS21-like C-terminal" evidence="2">
    <location>
        <begin position="263"/>
        <end position="323"/>
    </location>
</feature>
<reference evidence="4" key="4">
    <citation type="submission" date="2016-08" db="EMBL/GenBank/DDBJ databases">
        <title>Sequencing, Assembly and Comparative Genomics of S. aureofaciens ATCC 10762.</title>
        <authorList>
            <person name="Gradnigo J.S."/>
            <person name="Johnson N."/>
            <person name="Somerville G.A."/>
        </authorList>
    </citation>
    <scope>NUCLEOTIDE SEQUENCE [LARGE SCALE GENOMIC DNA]</scope>
    <source>
        <strain evidence="4">ATCC 10762</strain>
    </source>
</reference>
<reference evidence="3 6" key="1">
    <citation type="journal article" date="2014" name="Int. J. Syst. Evol. Microbiol.">
        <title>Complete genome sequence of Corynebacterium casei LMG S-19264T (=DSM 44701T), isolated from a smear-ripened cheese.</title>
        <authorList>
            <consortium name="US DOE Joint Genome Institute (JGI-PGF)"/>
            <person name="Walter F."/>
            <person name="Albersmeier A."/>
            <person name="Kalinowski J."/>
            <person name="Ruckert C."/>
        </authorList>
    </citation>
    <scope>NUCLEOTIDE SEQUENCE [LARGE SCALE GENOMIC DNA]</scope>
    <source>
        <strain evidence="3 6">JCM 4434</strain>
    </source>
</reference>
<dbReference type="Pfam" id="PF22483">
    <property type="entry name" value="Mu-transpos_C_2"/>
    <property type="match status" value="1"/>
</dbReference>
<accession>A0A1E7N4A1</accession>
<dbReference type="AlphaFoldDB" id="A0A1E7N4A1"/>
<reference evidence="5" key="3">
    <citation type="submission" date="2016-08" db="EMBL/GenBank/DDBJ databases">
        <title>Sequencing, assembly and comparative genomics of S. aureofaciens ATCC 10762.</title>
        <authorList>
            <person name="Gradnigo J.S."/>
            <person name="Johnson N."/>
            <person name="Somerville G.A."/>
        </authorList>
    </citation>
    <scope>NUCLEOTIDE SEQUENCE [LARGE SCALE GENOMIC DNA]</scope>
    <source>
        <strain evidence="5">ATCC 10762 / DSM 40127 / CCM 3239 / JCM 4008 / LMG 5968 / NBRC 12843 / NCIMB 8234 / A-377</strain>
    </source>
</reference>
<sequence>MRSYLRGERTPGIRIPPRDGFLQFLPYCRHRLAEDPHLAATVLFDEVVELGYGGGYSTFTGALRKHQARPRCRQCHDLAVAASGRSDPVPAEGTVEFDWLRLPDPPPSWGYGHRAGLLVGSLPGPGPAAGAGCRIGRWAVALAEDQELPHLVEAVDTVLRRLGGTAGCWRFGRTPTVWGPRTDRVTPEFRQVAEHYGVRVECRLPTDQRSSTRRTLDEAVRSWWRGLPDDTSLRNAWDDLDRCAARLDARWGSTDTPALRKLPTPYPARVRVRRTVTAQGLVPFRGNFYALPEHLVDAPVEVRRRLDQSHLSVATPAGAVIARCPLAPAEAGLTVVEHSSAITVLERHPAPVPPDAPLCRRNTPRPPSPRALAEADALRARFALQPTHRPDGEGDAPTPRVPAPRARPAGGTGS</sequence>
<feature type="compositionally biased region" description="Low complexity" evidence="1">
    <location>
        <begin position="370"/>
        <end position="384"/>
    </location>
</feature>
<feature type="region of interest" description="Disordered" evidence="1">
    <location>
        <begin position="348"/>
        <end position="414"/>
    </location>
</feature>
<dbReference type="EMBL" id="JPRF03000033">
    <property type="protein sequence ID" value="OEV35516.1"/>
    <property type="molecule type" value="Genomic_DNA"/>
</dbReference>
<organism evidence="4 5">
    <name type="scientific">Kitasatospora aureofaciens</name>
    <name type="common">Streptomyces aureofaciens</name>
    <dbReference type="NCBI Taxonomy" id="1894"/>
    <lineage>
        <taxon>Bacteria</taxon>
        <taxon>Bacillati</taxon>
        <taxon>Actinomycetota</taxon>
        <taxon>Actinomycetes</taxon>
        <taxon>Kitasatosporales</taxon>
        <taxon>Streptomycetaceae</taxon>
        <taxon>Kitasatospora</taxon>
    </lineage>
</organism>